<gene>
    <name evidence="2" type="ORF">NESM_000533400</name>
</gene>
<dbReference type="InterPro" id="IPR028233">
    <property type="entry name" value="BBIP10"/>
</dbReference>
<proteinExistence type="predicted"/>
<dbReference type="AlphaFoldDB" id="A0AAW0ES72"/>
<organism evidence="2 3">
    <name type="scientific">Novymonas esmeraldas</name>
    <dbReference type="NCBI Taxonomy" id="1808958"/>
    <lineage>
        <taxon>Eukaryota</taxon>
        <taxon>Discoba</taxon>
        <taxon>Euglenozoa</taxon>
        <taxon>Kinetoplastea</taxon>
        <taxon>Metakinetoplastina</taxon>
        <taxon>Trypanosomatida</taxon>
        <taxon>Trypanosomatidae</taxon>
        <taxon>Novymonas</taxon>
    </lineage>
</organism>
<protein>
    <submittedName>
        <fullName evidence="2">Bardet-Biedl syndrome 10 (BBS1) protein</fullName>
    </submittedName>
</protein>
<evidence type="ECO:0000313" key="2">
    <source>
        <dbReference type="EMBL" id="KAK7196001.1"/>
    </source>
</evidence>
<sequence>MSVDASAGAVDADPTMAVLPERGLVLSEIHKLQLQLCKPKLLPIKSYSLEKLEKMEHKLAQEAKAKRDQDRVQRKTAVGWTTPNLADSSAAVHPSATASPPPASQQQQQQPAAAQRAADSPETLNSPPQVNTEEDTGADAPMSAPERTSRLDSPSDVSPSSSPPPSSTADYT</sequence>
<dbReference type="GO" id="GO:0060271">
    <property type="term" value="P:cilium assembly"/>
    <property type="evidence" value="ECO:0007669"/>
    <property type="project" value="InterPro"/>
</dbReference>
<name>A0AAW0ES72_9TRYP</name>
<dbReference type="PANTHER" id="PTHR28596:SF1">
    <property type="entry name" value="BBSOME-INTERACTING PROTEIN 1"/>
    <property type="match status" value="1"/>
</dbReference>
<keyword evidence="3" id="KW-1185">Reference proteome</keyword>
<dbReference type="Proteomes" id="UP001430356">
    <property type="component" value="Unassembled WGS sequence"/>
</dbReference>
<dbReference type="GO" id="GO:0097500">
    <property type="term" value="P:receptor localization to non-motile cilium"/>
    <property type="evidence" value="ECO:0007669"/>
    <property type="project" value="TreeGrafter"/>
</dbReference>
<evidence type="ECO:0000256" key="1">
    <source>
        <dbReference type="SAM" id="MobiDB-lite"/>
    </source>
</evidence>
<feature type="compositionally biased region" description="Low complexity" evidence="1">
    <location>
        <begin position="88"/>
        <end position="121"/>
    </location>
</feature>
<dbReference type="GO" id="GO:0034464">
    <property type="term" value="C:BBSome"/>
    <property type="evidence" value="ECO:0007669"/>
    <property type="project" value="InterPro"/>
</dbReference>
<evidence type="ECO:0000313" key="3">
    <source>
        <dbReference type="Proteomes" id="UP001430356"/>
    </source>
</evidence>
<accession>A0AAW0ES72</accession>
<dbReference type="PANTHER" id="PTHR28596">
    <property type="entry name" value="BBSOME-INTERACTING PROTEIN 1"/>
    <property type="match status" value="1"/>
</dbReference>
<comment type="caution">
    <text evidence="2">The sequence shown here is derived from an EMBL/GenBank/DDBJ whole genome shotgun (WGS) entry which is preliminary data.</text>
</comment>
<dbReference type="EMBL" id="JAECZO010000066">
    <property type="protein sequence ID" value="KAK7196001.1"/>
    <property type="molecule type" value="Genomic_DNA"/>
</dbReference>
<feature type="compositionally biased region" description="Polar residues" evidence="1">
    <location>
        <begin position="122"/>
        <end position="131"/>
    </location>
</feature>
<reference evidence="2 3" key="1">
    <citation type="journal article" date="2021" name="MBio">
        <title>A New Model Trypanosomatid, Novymonas esmeraldas: Genomic Perception of Its 'Candidatus Pandoraea novymonadis' Endosymbiont.</title>
        <authorList>
            <person name="Zakharova A."/>
            <person name="Saura A."/>
            <person name="Butenko A."/>
            <person name="Podesvova L."/>
            <person name="Warmusova S."/>
            <person name="Kostygov A.Y."/>
            <person name="Nenarokova A."/>
            <person name="Lukes J."/>
            <person name="Opperdoes F.R."/>
            <person name="Yurchenko V."/>
        </authorList>
    </citation>
    <scope>NUCLEOTIDE SEQUENCE [LARGE SCALE GENOMIC DNA]</scope>
    <source>
        <strain evidence="2 3">E262AT.01</strain>
    </source>
</reference>
<feature type="compositionally biased region" description="Basic and acidic residues" evidence="1">
    <location>
        <begin position="59"/>
        <end position="73"/>
    </location>
</feature>
<dbReference type="Pfam" id="PF14777">
    <property type="entry name" value="BBIP10"/>
    <property type="match status" value="1"/>
</dbReference>
<feature type="region of interest" description="Disordered" evidence="1">
    <location>
        <begin position="59"/>
        <end position="172"/>
    </location>
</feature>